<accession>A0ABY3FAH3</accession>
<dbReference type="EMBL" id="VNFF01000061">
    <property type="protein sequence ID" value="TVU79545.1"/>
    <property type="molecule type" value="Genomic_DNA"/>
</dbReference>
<reference evidence="5 6" key="1">
    <citation type="submission" date="2019-07" db="EMBL/GenBank/DDBJ databases">
        <title>Diversity of Bacteria from Kongsfjorden, Arctic.</title>
        <authorList>
            <person name="Yu Y."/>
        </authorList>
    </citation>
    <scope>NUCLEOTIDE SEQUENCE [LARGE SCALE GENOMIC DNA]</scope>
    <source>
        <strain evidence="5 6">SM1927</strain>
    </source>
</reference>
<dbReference type="PANTHER" id="PTHR33055:SF13">
    <property type="entry name" value="TRANSPOSASE"/>
    <property type="match status" value="1"/>
</dbReference>
<dbReference type="InterPro" id="IPR002525">
    <property type="entry name" value="Transp_IS110-like_N"/>
</dbReference>
<keyword evidence="1" id="KW-0175">Coiled coil</keyword>
<dbReference type="InterPro" id="IPR047650">
    <property type="entry name" value="Transpos_IS110"/>
</dbReference>
<evidence type="ECO:0000313" key="4">
    <source>
        <dbReference type="EMBL" id="TVU79545.1"/>
    </source>
</evidence>
<evidence type="ECO:0000259" key="2">
    <source>
        <dbReference type="Pfam" id="PF01548"/>
    </source>
</evidence>
<keyword evidence="6" id="KW-1185">Reference proteome</keyword>
<feature type="coiled-coil region" evidence="1">
    <location>
        <begin position="102"/>
        <end position="136"/>
    </location>
</feature>
<proteinExistence type="predicted"/>
<feature type="non-terminal residue" evidence="5">
    <location>
        <position position="1"/>
    </location>
</feature>
<sequence>EQPFIIACAEANIPFVVANPVNIKRFAGAIGQKAKTDKLDAQLIAHFGEAIKPPLSSLKPDQMRLMSDLLSRRRQLMDMQTMEKNRSQIMPKTISSLIKPILTALKNQIEKVDLKLQKLIKECDEYEAKNNIIQSVPGVGNVVAFNLLSDMPELGYVNNKEAASLVGVAPFNRESGVYQGKRMIRGGRPKIRTAMYMAMMSAIQCNPKFKEIYQRMVAAGKPKKVAIIACIRKLVVIINSMVRDGVMWDPEMV</sequence>
<dbReference type="Proteomes" id="UP000317938">
    <property type="component" value="Unassembled WGS sequence"/>
</dbReference>
<feature type="domain" description="Transposase IS116/IS110/IS902 C-terminal" evidence="3">
    <location>
        <begin position="131"/>
        <end position="214"/>
    </location>
</feature>
<comment type="caution">
    <text evidence="5">The sequence shown here is derived from an EMBL/GenBank/DDBJ whole genome shotgun (WGS) entry which is preliminary data.</text>
</comment>
<dbReference type="EMBL" id="VNFF01000016">
    <property type="protein sequence ID" value="TVU81584.1"/>
    <property type="molecule type" value="Genomic_DNA"/>
</dbReference>
<name>A0ABY3FAH3_9GAMM</name>
<evidence type="ECO:0000313" key="6">
    <source>
        <dbReference type="Proteomes" id="UP000317938"/>
    </source>
</evidence>
<gene>
    <name evidence="5" type="ORF">FQP85_15530</name>
    <name evidence="4" type="ORF">FQP85_23390</name>
</gene>
<evidence type="ECO:0000259" key="3">
    <source>
        <dbReference type="Pfam" id="PF02371"/>
    </source>
</evidence>
<evidence type="ECO:0000256" key="1">
    <source>
        <dbReference type="SAM" id="Coils"/>
    </source>
</evidence>
<feature type="domain" description="Transposase IS110-like N-terminal" evidence="2">
    <location>
        <begin position="8"/>
        <end position="87"/>
    </location>
</feature>
<protein>
    <submittedName>
        <fullName evidence="5">IS110 family transposase</fullName>
    </submittedName>
</protein>
<dbReference type="RefSeq" id="WP_145240322.1">
    <property type="nucleotide sequence ID" value="NZ_VNFF01000016.1"/>
</dbReference>
<dbReference type="Pfam" id="PF02371">
    <property type="entry name" value="Transposase_20"/>
    <property type="match status" value="1"/>
</dbReference>
<dbReference type="NCBIfam" id="NF033542">
    <property type="entry name" value="transpos_IS110"/>
    <property type="match status" value="1"/>
</dbReference>
<evidence type="ECO:0000313" key="5">
    <source>
        <dbReference type="EMBL" id="TVU81584.1"/>
    </source>
</evidence>
<dbReference type="Pfam" id="PF01548">
    <property type="entry name" value="DEDD_Tnp_IS110"/>
    <property type="match status" value="1"/>
</dbReference>
<organism evidence="5 6">
    <name type="scientific">Pseudoalteromonas neustonica</name>
    <dbReference type="NCBI Taxonomy" id="1840331"/>
    <lineage>
        <taxon>Bacteria</taxon>
        <taxon>Pseudomonadati</taxon>
        <taxon>Pseudomonadota</taxon>
        <taxon>Gammaproteobacteria</taxon>
        <taxon>Alteromonadales</taxon>
        <taxon>Pseudoalteromonadaceae</taxon>
        <taxon>Pseudoalteromonas</taxon>
    </lineage>
</organism>
<dbReference type="InterPro" id="IPR003346">
    <property type="entry name" value="Transposase_20"/>
</dbReference>
<dbReference type="PANTHER" id="PTHR33055">
    <property type="entry name" value="TRANSPOSASE FOR INSERTION SEQUENCE ELEMENT IS1111A"/>
    <property type="match status" value="1"/>
</dbReference>